<dbReference type="InterPro" id="IPR030904">
    <property type="entry name" value="CypX"/>
</dbReference>
<dbReference type="GO" id="GO:0016705">
    <property type="term" value="F:oxidoreductase activity, acting on paired donors, with incorporation or reduction of molecular oxygen"/>
    <property type="evidence" value="ECO:0007669"/>
    <property type="project" value="InterPro"/>
</dbReference>
<dbReference type="Proteomes" id="UP000187367">
    <property type="component" value="Unassembled WGS sequence"/>
</dbReference>
<dbReference type="NCBIfam" id="TIGR04538">
    <property type="entry name" value="P450_cycloAA_1"/>
    <property type="match status" value="1"/>
</dbReference>
<dbReference type="RefSeq" id="WP_076760822.1">
    <property type="nucleotide sequence ID" value="NZ_JARMMK010000003.1"/>
</dbReference>
<keyword evidence="2" id="KW-0560">Oxidoreductase</keyword>
<keyword evidence="2" id="KW-0408">Iron</keyword>
<accession>A0A1R1S080</accession>
<evidence type="ECO:0000313" key="3">
    <source>
        <dbReference type="EMBL" id="OMI04022.1"/>
    </source>
</evidence>
<reference evidence="3 4" key="1">
    <citation type="submission" date="2017-01" db="EMBL/GenBank/DDBJ databases">
        <title>Bacillus phylogenomics.</title>
        <authorList>
            <person name="Dunlap C."/>
        </authorList>
    </citation>
    <scope>NUCLEOTIDE SEQUENCE [LARGE SCALE GENOMIC DNA]</scope>
    <source>
        <strain evidence="3 4">NRRL B-41282</strain>
    </source>
</reference>
<evidence type="ECO:0000256" key="1">
    <source>
        <dbReference type="ARBA" id="ARBA00010617"/>
    </source>
</evidence>
<dbReference type="OrthoDB" id="3861479at2"/>
<comment type="caution">
    <text evidence="3">The sequence shown here is derived from an EMBL/GenBank/DDBJ whole genome shotgun (WGS) entry which is preliminary data.</text>
</comment>
<dbReference type="PRINTS" id="PR00359">
    <property type="entry name" value="BP450"/>
</dbReference>
<dbReference type="InterPro" id="IPR017972">
    <property type="entry name" value="Cyt_P450_CS"/>
</dbReference>
<dbReference type="InterPro" id="IPR002397">
    <property type="entry name" value="Cyt_P450_B"/>
</dbReference>
<dbReference type="GO" id="GO:0005506">
    <property type="term" value="F:iron ion binding"/>
    <property type="evidence" value="ECO:0007669"/>
    <property type="project" value="InterPro"/>
</dbReference>
<dbReference type="PROSITE" id="PS00086">
    <property type="entry name" value="CYTOCHROME_P450"/>
    <property type="match status" value="1"/>
</dbReference>
<dbReference type="SUPFAM" id="SSF48264">
    <property type="entry name" value="Cytochrome P450"/>
    <property type="match status" value="1"/>
</dbReference>
<name>A0A1R1S080_9BACI</name>
<keyword evidence="2" id="KW-0479">Metal-binding</keyword>
<dbReference type="PANTHER" id="PTHR46696">
    <property type="entry name" value="P450, PUTATIVE (EUROFUNG)-RELATED"/>
    <property type="match status" value="1"/>
</dbReference>
<evidence type="ECO:0000256" key="2">
    <source>
        <dbReference type="RuleBase" id="RU000461"/>
    </source>
</evidence>
<keyword evidence="2" id="KW-0503">Monooxygenase</keyword>
<comment type="similarity">
    <text evidence="1 2">Belongs to the cytochrome P450 family.</text>
</comment>
<evidence type="ECO:0000313" key="4">
    <source>
        <dbReference type="Proteomes" id="UP000187367"/>
    </source>
</evidence>
<keyword evidence="2" id="KW-0349">Heme</keyword>
<organism evidence="3 4">
    <name type="scientific">Bacillus swezeyi</name>
    <dbReference type="NCBI Taxonomy" id="1925020"/>
    <lineage>
        <taxon>Bacteria</taxon>
        <taxon>Bacillati</taxon>
        <taxon>Bacillota</taxon>
        <taxon>Bacilli</taxon>
        <taxon>Bacillales</taxon>
        <taxon>Bacillaceae</taxon>
        <taxon>Bacillus</taxon>
    </lineage>
</organism>
<dbReference type="GO" id="GO:0046148">
    <property type="term" value="P:pigment biosynthetic process"/>
    <property type="evidence" value="ECO:0007669"/>
    <property type="project" value="InterPro"/>
</dbReference>
<gene>
    <name evidence="3" type="ORF">BW143_14340</name>
</gene>
<proteinExistence type="inferred from homology"/>
<dbReference type="AlphaFoldDB" id="A0A1R1S080"/>
<accession>A0A1R1QIN4</accession>
<dbReference type="GO" id="GO:0020037">
    <property type="term" value="F:heme binding"/>
    <property type="evidence" value="ECO:0007669"/>
    <property type="project" value="InterPro"/>
</dbReference>
<dbReference type="Pfam" id="PF00067">
    <property type="entry name" value="p450"/>
    <property type="match status" value="1"/>
</dbReference>
<keyword evidence="4" id="KW-1185">Reference proteome</keyword>
<dbReference type="EMBL" id="MTJL01000027">
    <property type="protein sequence ID" value="OMI04022.1"/>
    <property type="molecule type" value="Genomic_DNA"/>
</dbReference>
<sequence length="406" mass="46179">MNQSLKTFSVLSEQYHEDPYKYFSYLRETDPVHYEELLDSYFLSRYEDVRHVLQHQDVFTTKSLAKRAEPVMRGPVLAQIKGKEHTAKRRIVLRRFIGESLEHLTPLIKENAERLLAPHLDKGRIDLVNDFGKTFAVCVTMDILGLDKNDHKTVRNWHSGVADFITSLNQLPEDREHSLKCSEQLAEYLNPIIAERRENPGQDLISILCTSEYEGVAMSDRDIRALILNILLAATEPADKTLALMIYHLLHHPDQMNDVLEDRSLVPKAIAETLRYKPPVQLIPRQLSQDAVIGGVELKEGTTVFCMIGAANRDPEAFEHPDEFNIHRGDLDVKSAFSGAARHVAFGSGVHNCVGAGFAKTEIELVANIVLDQMRNIKLEKNFIYRETGLYTRGPVSLRILFDPKR</sequence>
<dbReference type="InterPro" id="IPR001128">
    <property type="entry name" value="Cyt_P450"/>
</dbReference>
<dbReference type="Gene3D" id="1.10.630.10">
    <property type="entry name" value="Cytochrome P450"/>
    <property type="match status" value="1"/>
</dbReference>
<dbReference type="InterPro" id="IPR036396">
    <property type="entry name" value="Cyt_P450_sf"/>
</dbReference>
<dbReference type="PANTHER" id="PTHR46696:SF3">
    <property type="entry name" value="PULCHERRIMINIC ACID SYNTHASE"/>
    <property type="match status" value="1"/>
</dbReference>
<dbReference type="GO" id="GO:0004497">
    <property type="term" value="F:monooxygenase activity"/>
    <property type="evidence" value="ECO:0007669"/>
    <property type="project" value="UniProtKB-KW"/>
</dbReference>
<protein>
    <submittedName>
        <fullName evidence="3">Cytochrome</fullName>
    </submittedName>
</protein>